<protein>
    <submittedName>
        <fullName evidence="1">Uncharacterized protein</fullName>
    </submittedName>
</protein>
<evidence type="ECO:0000313" key="1">
    <source>
        <dbReference type="EMBL" id="KAH6944854.1"/>
    </source>
</evidence>
<evidence type="ECO:0000313" key="2">
    <source>
        <dbReference type="Proteomes" id="UP000821845"/>
    </source>
</evidence>
<organism evidence="1 2">
    <name type="scientific">Hyalomma asiaticum</name>
    <name type="common">Tick</name>
    <dbReference type="NCBI Taxonomy" id="266040"/>
    <lineage>
        <taxon>Eukaryota</taxon>
        <taxon>Metazoa</taxon>
        <taxon>Ecdysozoa</taxon>
        <taxon>Arthropoda</taxon>
        <taxon>Chelicerata</taxon>
        <taxon>Arachnida</taxon>
        <taxon>Acari</taxon>
        <taxon>Parasitiformes</taxon>
        <taxon>Ixodida</taxon>
        <taxon>Ixodoidea</taxon>
        <taxon>Ixodidae</taxon>
        <taxon>Hyalomminae</taxon>
        <taxon>Hyalomma</taxon>
    </lineage>
</organism>
<proteinExistence type="predicted"/>
<dbReference type="Proteomes" id="UP000821845">
    <property type="component" value="Chromosome 1"/>
</dbReference>
<keyword evidence="2" id="KW-1185">Reference proteome</keyword>
<accession>A0ACB7TFN5</accession>
<sequence length="124" mass="13587">MRTRLFPKESCSGTAISETSVDQGEAPHWAKITTLNAICKKPPWAPRLSPVNSRAAMPILAAFTKRCRSARGYPPKKASPPAKDGVPWRDTRETSHHACASHCRGATQRRATVQPNNARSRARG</sequence>
<name>A0ACB7TFN5_HYAAI</name>
<dbReference type="EMBL" id="CM023481">
    <property type="protein sequence ID" value="KAH6944854.1"/>
    <property type="molecule type" value="Genomic_DNA"/>
</dbReference>
<reference evidence="1" key="1">
    <citation type="submission" date="2020-05" db="EMBL/GenBank/DDBJ databases">
        <title>Large-scale comparative analyses of tick genomes elucidate their genetic diversity and vector capacities.</title>
        <authorList>
            <person name="Jia N."/>
            <person name="Wang J."/>
            <person name="Shi W."/>
            <person name="Du L."/>
            <person name="Sun Y."/>
            <person name="Zhan W."/>
            <person name="Jiang J."/>
            <person name="Wang Q."/>
            <person name="Zhang B."/>
            <person name="Ji P."/>
            <person name="Sakyi L.B."/>
            <person name="Cui X."/>
            <person name="Yuan T."/>
            <person name="Jiang B."/>
            <person name="Yang W."/>
            <person name="Lam T.T.-Y."/>
            <person name="Chang Q."/>
            <person name="Ding S."/>
            <person name="Wang X."/>
            <person name="Zhu J."/>
            <person name="Ruan X."/>
            <person name="Zhao L."/>
            <person name="Wei J."/>
            <person name="Que T."/>
            <person name="Du C."/>
            <person name="Cheng J."/>
            <person name="Dai P."/>
            <person name="Han X."/>
            <person name="Huang E."/>
            <person name="Gao Y."/>
            <person name="Liu J."/>
            <person name="Shao H."/>
            <person name="Ye R."/>
            <person name="Li L."/>
            <person name="Wei W."/>
            <person name="Wang X."/>
            <person name="Wang C."/>
            <person name="Yang T."/>
            <person name="Huo Q."/>
            <person name="Li W."/>
            <person name="Guo W."/>
            <person name="Chen H."/>
            <person name="Zhou L."/>
            <person name="Ni X."/>
            <person name="Tian J."/>
            <person name="Zhou Y."/>
            <person name="Sheng Y."/>
            <person name="Liu T."/>
            <person name="Pan Y."/>
            <person name="Xia L."/>
            <person name="Li J."/>
            <person name="Zhao F."/>
            <person name="Cao W."/>
        </authorList>
    </citation>
    <scope>NUCLEOTIDE SEQUENCE</scope>
    <source>
        <strain evidence="1">Hyas-2018</strain>
    </source>
</reference>
<comment type="caution">
    <text evidence="1">The sequence shown here is derived from an EMBL/GenBank/DDBJ whole genome shotgun (WGS) entry which is preliminary data.</text>
</comment>
<gene>
    <name evidence="1" type="ORF">HPB50_005585</name>
</gene>